<evidence type="ECO:0000313" key="8">
    <source>
        <dbReference type="EMBL" id="KAG1311221.1"/>
    </source>
</evidence>
<accession>A0A9P6XDG6</accession>
<feature type="transmembrane region" description="Helical" evidence="6">
    <location>
        <begin position="124"/>
        <end position="142"/>
    </location>
</feature>
<feature type="transmembrane region" description="Helical" evidence="6">
    <location>
        <begin position="154"/>
        <end position="174"/>
    </location>
</feature>
<comment type="caution">
    <text evidence="8">The sequence shown here is derived from an EMBL/GenBank/DDBJ whole genome shotgun (WGS) entry which is preliminary data.</text>
</comment>
<evidence type="ECO:0000256" key="6">
    <source>
        <dbReference type="SAM" id="Phobius"/>
    </source>
</evidence>
<dbReference type="GO" id="GO:0016020">
    <property type="term" value="C:membrane"/>
    <property type="evidence" value="ECO:0007669"/>
    <property type="project" value="UniProtKB-SubCell"/>
</dbReference>
<keyword evidence="9" id="KW-1185">Reference proteome</keyword>
<protein>
    <recommendedName>
        <fullName evidence="7">Major facilitator superfamily (MFS) profile domain-containing protein</fullName>
    </recommendedName>
</protein>
<feature type="transmembrane region" description="Helical" evidence="6">
    <location>
        <begin position="219"/>
        <end position="239"/>
    </location>
</feature>
<sequence>MTTEEKTEYYTTTTYTTTTSTITVPGLESSLSEDDKKAVQEDTVLAATIELDERSEIVTAKAEYDENGNHISFTRSKAESRIVYKMDFIFVMPFVAVINFLQFFDKSAINYAAAMGIKTSTHLTGSQFSWVGSIFYLGYLLFQIPSTFLIQKFSIGKYVGVFISIWGLVLLLTYKVTNFSQLAGLRFLLGFFEAGIYPSCVMVISALYRRSEQSSRIGIIYICNGISMILGGLISYGIAKLNSHGLLPWQWIMIILGAVTIFFGFICFFFMVDNPKAKVLHLTAEQEKIVDERKADNAVVQTKQFKMSHIYESLRESRFYAMNLIALLITFQNSALSNFNTTITMGFGFTSLQAILLTIPSGAGTCLYILVAVFFNRRYGQTLYIACVFLVLAILGLILLIVIPTFKVKLVGLVMVWGYCATFVMLLTAIANNVTGYTKKIFYNCSLMIFYTLGNFIGPFMMVESQAPLYVGGMIGYIVSNALCIVLFLYIRWVMVKNNRERLANPVKIELVEDMTDVENKNFIYRI</sequence>
<gene>
    <name evidence="8" type="ORF">G6F64_003970</name>
</gene>
<dbReference type="Proteomes" id="UP000716291">
    <property type="component" value="Unassembled WGS sequence"/>
</dbReference>
<evidence type="ECO:0000256" key="2">
    <source>
        <dbReference type="ARBA" id="ARBA00022448"/>
    </source>
</evidence>
<name>A0A9P6XDG6_RHIOR</name>
<evidence type="ECO:0000256" key="1">
    <source>
        <dbReference type="ARBA" id="ARBA00004141"/>
    </source>
</evidence>
<keyword evidence="4 6" id="KW-1133">Transmembrane helix</keyword>
<dbReference type="InterPro" id="IPR020846">
    <property type="entry name" value="MFS_dom"/>
</dbReference>
<dbReference type="PANTHER" id="PTHR43791">
    <property type="entry name" value="PERMEASE-RELATED"/>
    <property type="match status" value="1"/>
</dbReference>
<dbReference type="InterPro" id="IPR011701">
    <property type="entry name" value="MFS"/>
</dbReference>
<evidence type="ECO:0000256" key="3">
    <source>
        <dbReference type="ARBA" id="ARBA00022692"/>
    </source>
</evidence>
<feature type="transmembrane region" description="Helical" evidence="6">
    <location>
        <begin position="186"/>
        <end position="207"/>
    </location>
</feature>
<dbReference type="Gene3D" id="1.20.1250.20">
    <property type="entry name" value="MFS general substrate transporter like domains"/>
    <property type="match status" value="1"/>
</dbReference>
<dbReference type="SUPFAM" id="SSF103473">
    <property type="entry name" value="MFS general substrate transporter"/>
    <property type="match status" value="1"/>
</dbReference>
<proteinExistence type="predicted"/>
<feature type="transmembrane region" description="Helical" evidence="6">
    <location>
        <begin position="319"/>
        <end position="339"/>
    </location>
</feature>
<feature type="domain" description="Major facilitator superfamily (MFS) profile" evidence="7">
    <location>
        <begin position="91"/>
        <end position="499"/>
    </location>
</feature>
<dbReference type="Pfam" id="PF07690">
    <property type="entry name" value="MFS_1"/>
    <property type="match status" value="1"/>
</dbReference>
<dbReference type="PANTHER" id="PTHR43791:SF81">
    <property type="entry name" value="TRANSPORTER, PUTATIVE (AFU_ORTHOLOGUE AFUA_7G01190)-RELATED"/>
    <property type="match status" value="1"/>
</dbReference>
<feature type="transmembrane region" description="Helical" evidence="6">
    <location>
        <begin position="441"/>
        <end position="463"/>
    </location>
</feature>
<feature type="transmembrane region" description="Helical" evidence="6">
    <location>
        <begin position="382"/>
        <end position="404"/>
    </location>
</feature>
<dbReference type="AlphaFoldDB" id="A0A9P6XDG6"/>
<evidence type="ECO:0000256" key="4">
    <source>
        <dbReference type="ARBA" id="ARBA00022989"/>
    </source>
</evidence>
<dbReference type="GO" id="GO:0022857">
    <property type="term" value="F:transmembrane transporter activity"/>
    <property type="evidence" value="ECO:0007669"/>
    <property type="project" value="InterPro"/>
</dbReference>
<feature type="transmembrane region" description="Helical" evidence="6">
    <location>
        <begin position="82"/>
        <end position="104"/>
    </location>
</feature>
<dbReference type="InterPro" id="IPR036259">
    <property type="entry name" value="MFS_trans_sf"/>
</dbReference>
<feature type="transmembrane region" description="Helical" evidence="6">
    <location>
        <begin position="351"/>
        <end position="375"/>
    </location>
</feature>
<evidence type="ECO:0000259" key="7">
    <source>
        <dbReference type="PROSITE" id="PS50850"/>
    </source>
</evidence>
<keyword evidence="5 6" id="KW-0472">Membrane</keyword>
<feature type="transmembrane region" description="Helical" evidence="6">
    <location>
        <begin position="251"/>
        <end position="272"/>
    </location>
</feature>
<keyword evidence="3 6" id="KW-0812">Transmembrane</keyword>
<dbReference type="EMBL" id="JAANQT010000413">
    <property type="protein sequence ID" value="KAG1311221.1"/>
    <property type="molecule type" value="Genomic_DNA"/>
</dbReference>
<feature type="transmembrane region" description="Helical" evidence="6">
    <location>
        <begin position="410"/>
        <end position="429"/>
    </location>
</feature>
<evidence type="ECO:0000313" key="9">
    <source>
        <dbReference type="Proteomes" id="UP000716291"/>
    </source>
</evidence>
<keyword evidence="2" id="KW-0813">Transport</keyword>
<organism evidence="8 9">
    <name type="scientific">Rhizopus oryzae</name>
    <name type="common">Mucormycosis agent</name>
    <name type="synonym">Rhizopus arrhizus var. delemar</name>
    <dbReference type="NCBI Taxonomy" id="64495"/>
    <lineage>
        <taxon>Eukaryota</taxon>
        <taxon>Fungi</taxon>
        <taxon>Fungi incertae sedis</taxon>
        <taxon>Mucoromycota</taxon>
        <taxon>Mucoromycotina</taxon>
        <taxon>Mucoromycetes</taxon>
        <taxon>Mucorales</taxon>
        <taxon>Mucorineae</taxon>
        <taxon>Rhizopodaceae</taxon>
        <taxon>Rhizopus</taxon>
    </lineage>
</organism>
<dbReference type="PROSITE" id="PS50850">
    <property type="entry name" value="MFS"/>
    <property type="match status" value="1"/>
</dbReference>
<reference evidence="8" key="1">
    <citation type="journal article" date="2020" name="Microb. Genom.">
        <title>Genetic diversity of clinical and environmental Mucorales isolates obtained from an investigation of mucormycosis cases among solid organ transplant recipients.</title>
        <authorList>
            <person name="Nguyen M.H."/>
            <person name="Kaul D."/>
            <person name="Muto C."/>
            <person name="Cheng S.J."/>
            <person name="Richter R.A."/>
            <person name="Bruno V.M."/>
            <person name="Liu G."/>
            <person name="Beyhan S."/>
            <person name="Sundermann A.J."/>
            <person name="Mounaud S."/>
            <person name="Pasculle A.W."/>
            <person name="Nierman W.C."/>
            <person name="Driscoll E."/>
            <person name="Cumbie R."/>
            <person name="Clancy C.J."/>
            <person name="Dupont C.L."/>
        </authorList>
    </citation>
    <scope>NUCLEOTIDE SEQUENCE</scope>
    <source>
        <strain evidence="8">GL11</strain>
    </source>
</reference>
<evidence type="ECO:0000256" key="5">
    <source>
        <dbReference type="ARBA" id="ARBA00023136"/>
    </source>
</evidence>
<feature type="transmembrane region" description="Helical" evidence="6">
    <location>
        <begin position="469"/>
        <end position="491"/>
    </location>
</feature>
<comment type="subcellular location">
    <subcellularLocation>
        <location evidence="1">Membrane</location>
        <topology evidence="1">Multi-pass membrane protein</topology>
    </subcellularLocation>
</comment>